<dbReference type="Gene3D" id="3.30.720.50">
    <property type="match status" value="1"/>
</dbReference>
<dbReference type="InterPro" id="IPR037197">
    <property type="entry name" value="WWE_dom_sf"/>
</dbReference>
<evidence type="ECO:0000256" key="8">
    <source>
        <dbReference type="SAM" id="MobiDB-lite"/>
    </source>
</evidence>
<keyword evidence="3 7" id="KW-0808">Transferase</keyword>
<dbReference type="Pfam" id="PF23084">
    <property type="entry name" value="KH_PARP14_1"/>
    <property type="match status" value="1"/>
</dbReference>
<dbReference type="GO" id="GO:0003714">
    <property type="term" value="F:transcription corepressor activity"/>
    <property type="evidence" value="ECO:0007669"/>
    <property type="project" value="TreeGrafter"/>
</dbReference>
<organism evidence="11 12">
    <name type="scientific">Gouania willdenowi</name>
    <name type="common">Blunt-snouted clingfish</name>
    <name type="synonym">Lepadogaster willdenowi</name>
    <dbReference type="NCBI Taxonomy" id="441366"/>
    <lineage>
        <taxon>Eukaryota</taxon>
        <taxon>Metazoa</taxon>
        <taxon>Chordata</taxon>
        <taxon>Craniata</taxon>
        <taxon>Vertebrata</taxon>
        <taxon>Euteleostomi</taxon>
        <taxon>Actinopterygii</taxon>
        <taxon>Neopterygii</taxon>
        <taxon>Teleostei</taxon>
        <taxon>Neoteleostei</taxon>
        <taxon>Acanthomorphata</taxon>
        <taxon>Ovalentaria</taxon>
        <taxon>Blenniimorphae</taxon>
        <taxon>Blenniiformes</taxon>
        <taxon>Gobiesocoidei</taxon>
        <taxon>Gobiesocidae</taxon>
        <taxon>Gobiesocinae</taxon>
        <taxon>Gouania</taxon>
    </lineage>
</organism>
<dbReference type="InterPro" id="IPR057051">
    <property type="entry name" value="PARP14_RPM_1"/>
</dbReference>
<dbReference type="PROSITE" id="PS51059">
    <property type="entry name" value="PARP_CATALYTIC"/>
    <property type="match status" value="1"/>
</dbReference>
<dbReference type="InterPro" id="IPR057050">
    <property type="entry name" value="RRM_PARP14_2"/>
</dbReference>
<feature type="compositionally biased region" description="Basic and acidic residues" evidence="8">
    <location>
        <begin position="977"/>
        <end position="986"/>
    </location>
</feature>
<dbReference type="InterPro" id="IPR052056">
    <property type="entry name" value="Mono-ARTD/PARP"/>
</dbReference>
<protein>
    <recommendedName>
        <fullName evidence="7">Poly [ADP-ribose] polymerase</fullName>
        <shortName evidence="7">PARP</shortName>
        <ecNumber evidence="7">2.4.2.-</ecNumber>
    </recommendedName>
</protein>
<dbReference type="GO" id="GO:0003950">
    <property type="term" value="F:NAD+ poly-ADP-ribosyltransferase activity"/>
    <property type="evidence" value="ECO:0007669"/>
    <property type="project" value="UniProtKB-UniRule"/>
</dbReference>
<dbReference type="InterPro" id="IPR057044">
    <property type="entry name" value="PARP14_KH_1"/>
</dbReference>
<evidence type="ECO:0000256" key="5">
    <source>
        <dbReference type="ARBA" id="ARBA00023242"/>
    </source>
</evidence>
<dbReference type="Gene3D" id="3.30.70.330">
    <property type="match status" value="2"/>
</dbReference>
<dbReference type="InterPro" id="IPR057045">
    <property type="entry name" value="PARP14_KH_3"/>
</dbReference>
<feature type="domain" description="Macro" evidence="10">
    <location>
        <begin position="746"/>
        <end position="933"/>
    </location>
</feature>
<dbReference type="GO" id="GO:0005634">
    <property type="term" value="C:nucleus"/>
    <property type="evidence" value="ECO:0007669"/>
    <property type="project" value="UniProtKB-SubCell"/>
</dbReference>
<reference evidence="11" key="1">
    <citation type="submission" date="2020-06" db="EMBL/GenBank/DDBJ databases">
        <authorList>
            <consortium name="Wellcome Sanger Institute Data Sharing"/>
        </authorList>
    </citation>
    <scope>NUCLEOTIDE SEQUENCE [LARGE SCALE GENOMIC DNA]</scope>
</reference>
<dbReference type="PANTHER" id="PTHR14453">
    <property type="entry name" value="PARP/ZINC FINGER CCCH TYPE DOMAIN CONTAINING PROTEIN"/>
    <property type="match status" value="1"/>
</dbReference>
<dbReference type="Gene3D" id="3.90.228.10">
    <property type="match status" value="1"/>
</dbReference>
<dbReference type="InterPro" id="IPR057043">
    <property type="entry name" value="PARP14_KH_2"/>
</dbReference>
<dbReference type="OrthoDB" id="6133115at2759"/>
<dbReference type="SUPFAM" id="SSF54928">
    <property type="entry name" value="RNA-binding domain, RBD"/>
    <property type="match status" value="1"/>
</dbReference>
<reference evidence="11" key="2">
    <citation type="submission" date="2025-08" db="UniProtKB">
        <authorList>
            <consortium name="Ensembl"/>
        </authorList>
    </citation>
    <scope>IDENTIFICATION</scope>
</reference>
<dbReference type="InterPro" id="IPR057049">
    <property type="entry name" value="PARP14_KH_8"/>
</dbReference>
<accession>A0A8C5EUJ6</accession>
<dbReference type="Gene3D" id="3.40.220.10">
    <property type="entry name" value="Leucine Aminopeptidase, subunit E, domain 1"/>
    <property type="match status" value="3"/>
</dbReference>
<evidence type="ECO:0000259" key="10">
    <source>
        <dbReference type="PROSITE" id="PS51154"/>
    </source>
</evidence>
<feature type="domain" description="Macro" evidence="10">
    <location>
        <begin position="1233"/>
        <end position="1410"/>
    </location>
</feature>
<dbReference type="Pfam" id="PF23254">
    <property type="entry name" value="KH_PARP14_8"/>
    <property type="match status" value="1"/>
</dbReference>
<name>A0A8C5EUJ6_GOUWI</name>
<dbReference type="Pfam" id="PF23249">
    <property type="entry name" value="KH_PARP14_3"/>
    <property type="match status" value="1"/>
</dbReference>
<evidence type="ECO:0000256" key="7">
    <source>
        <dbReference type="RuleBase" id="RU362114"/>
    </source>
</evidence>
<dbReference type="PROSITE" id="PS51154">
    <property type="entry name" value="MACRO"/>
    <property type="match status" value="3"/>
</dbReference>
<dbReference type="Pfam" id="PF00644">
    <property type="entry name" value="PARP"/>
    <property type="match status" value="1"/>
</dbReference>
<dbReference type="Pfam" id="PF23251">
    <property type="entry name" value="KH_PARP14_4"/>
    <property type="match status" value="1"/>
</dbReference>
<proteinExistence type="inferred from homology"/>
<gene>
    <name evidence="11" type="primary">LOC114469654</name>
</gene>
<evidence type="ECO:0000256" key="6">
    <source>
        <dbReference type="ARBA" id="ARBA00024347"/>
    </source>
</evidence>
<evidence type="ECO:0000313" key="11">
    <source>
        <dbReference type="Ensembl" id="ENSGWIP00000026116.1"/>
    </source>
</evidence>
<feature type="domain" description="PARP catalytic" evidence="9">
    <location>
        <begin position="1644"/>
        <end position="1837"/>
    </location>
</feature>
<dbReference type="GeneID" id="114469654"/>
<sequence length="1837" mass="204384">MDGLELPPVIVEGDWTPAQVCSVRNKLQLHFQSKKRSNGGECRVELEDGAPRAAVYFKAAEVRDLVLAKKNHEIVLQNQSLKLRLIHPAEGDSYKTSVSSDGAAPPLSSTVLLMEPITPSMDPDLLCMLVESTSGSDESGFNLEVLWESGRALVTFKNPKDAEHMLSLSLSHPKLLKHGLKVEAVEAADSVRVEGLPPHVSTDMLEMHFEKHWTHPLNIKLISDEEAAIVTFSDSKVVESICVKQDHMIRSIPIRIYPYHSSLETALYGAEQPQWKLPAPITDKVHHVIWRYLHKKKLSGSINEQMRPHFCSVDLEEPVAKLRPLPRLLRQKKVTTQLIEAWTEEAHKAFRHVMSQFSMFECLTNETAWKAAENDVRTEVKDDAFLMLDVHRGVLVVGGRADDMKRLKAPVENIVCKAMDHVERLTNATSEGISLTPDWFFILKQEGLQKAANEISPEMKVLYDEDARILTITGLPAEVSNAKVWIFERQMKMCKKQLSFAPCLLDFLRTVDPMDMFKSQGITATFSVEGREVVLVGSSDQALAEAEKKINLALSVQILDVEDQNVLKLKEWGDLNQELLDTYNTAKKTKSVEIQINSERSKVSVAGFMDPVEEVSGLLREFLSDYAHVQECLPLRSLAVTQFIEKKKSQDWINITKDKNVSVNLDKRRPRIFLAGPRLHVNETKSWFIDLINVLFTDTLIVDKPGAKKYFESLGRMFLSTMMTELNCVVLFKSKIQGEEDLDSSMVHTRVQTAGRAVVSVSEANICTFRADAVVNAANETLQHVGGVAQALLRAAGPELQKSSNEYVAKNGQLWPGTAVVTPAFALPCKYVIHAIGPRFSWDQQMTAVKELKAAVMESLKQADLHCCISVALPAISSGIFGFPIDLCAQTIAQAVQEYFGHSQSQGWITEVHLVDNNINTVRVLAEAVNREFGGSGAVMAPQQKVGSGGHKASGGLAQTSEGSGPGPSSHWVSETNLKEAPKPAVIDTERMRFREGKAPGHHGGSVTAAHQTAEGLKVVLCEGNIQDQMSDVIVNTISPNLNLAQGAVSKAILSVAGRGLQDIVRSKVGAGLTPYGNVIVTDGCKLACRKVFHVVCPFWDNQDGQAEEVLVSIVRFCLEEAEKLQMRSLSFPAVGTGNLKFPRDVVSKVLLKEIHSFSRRAAPSYLREVVVIVHPSDRQTMECFTQDFFRCGGSKDIELEELEYEEEEEPDEEVISQSQQASAPSSLVSSPSLGVYQMKIHQLTLEVSSGDITKDSADVIVNSSNPEFTLRTGVSKAILDGAGPTVMMEISEIVRAPNYQQRRMINTTAGNLPSCNIVHVHVPSQPPMIKDAVYSVLKFCEENNFSSVSFPALGTGAGGAKPSEVADAMVGAVVEFEKKRKPQYVQNVKILIFQTSMISEFHQSMMRKQQDVENQSRSLMEKAGAWLKDTFSGILTVSSSYVQKSRTTPVLETEEFEPTVFELCAEDRMSLDEAKRRIEDLIVAEQAERTVSDPFIRLLTQTDWDQLRELQRKLTVSFRLDPEQEDQEPRIHLQGLTRDVFTAESEVRDILRRLERADNQRKKEQQLSRTVQWHYVDRNNQRVIFDPPTNLALEEGKQAKTTLNIMINGVKFGADPVKMKAKSEKGRGNVDLFRTDKAAVSALPSHWSPMQGELVKMFSVSGATLEFINVVKELSRTGLSVNIISIERVQNPTLYQSYELMKKQLMQKNNRSDNELLLFHGTKEESIDLINSKGFNRSYAGMHGAMYGNGSYFAVDPDYSARGYARADAKGHKRMYLARVLVGDHTVGKPGLISPPAKSTNMADLYDTVTDNKTPPTMFVVFNDVQAYPEYLITFT</sequence>
<dbReference type="InterPro" id="IPR057047">
    <property type="entry name" value="PARP14_KH_5"/>
</dbReference>
<dbReference type="CDD" id="cd02907">
    <property type="entry name" value="Macro_Af1521_BAL-like"/>
    <property type="match status" value="1"/>
</dbReference>
<dbReference type="InterPro" id="IPR012677">
    <property type="entry name" value="Nucleotide-bd_a/b_plait_sf"/>
</dbReference>
<dbReference type="GO" id="GO:0005737">
    <property type="term" value="C:cytoplasm"/>
    <property type="evidence" value="ECO:0007669"/>
    <property type="project" value="TreeGrafter"/>
</dbReference>
<dbReference type="Pfam" id="PF23253">
    <property type="entry name" value="KH_PARP14_6"/>
    <property type="match status" value="1"/>
</dbReference>
<dbReference type="CDD" id="cd01439">
    <property type="entry name" value="TCCD_inducible_PARP_like"/>
    <property type="match status" value="1"/>
</dbReference>
<dbReference type="RefSeq" id="XP_028313171.1">
    <property type="nucleotide sequence ID" value="XM_028457370.1"/>
</dbReference>
<evidence type="ECO:0000256" key="1">
    <source>
        <dbReference type="ARBA" id="ARBA00004123"/>
    </source>
</evidence>
<feature type="region of interest" description="Disordered" evidence="8">
    <location>
        <begin position="1207"/>
        <end position="1229"/>
    </location>
</feature>
<dbReference type="InterPro" id="IPR035979">
    <property type="entry name" value="RBD_domain_sf"/>
</dbReference>
<dbReference type="GO" id="GO:1990404">
    <property type="term" value="F:NAD+-protein mono-ADP-ribosyltransferase activity"/>
    <property type="evidence" value="ECO:0007669"/>
    <property type="project" value="TreeGrafter"/>
</dbReference>
<dbReference type="Pfam" id="PF23248">
    <property type="entry name" value="KH_PARP14_2"/>
    <property type="match status" value="1"/>
</dbReference>
<feature type="compositionally biased region" description="Low complexity" evidence="8">
    <location>
        <begin position="1217"/>
        <end position="1229"/>
    </location>
</feature>
<dbReference type="PANTHER" id="PTHR14453:SF106">
    <property type="entry name" value="POLY [ADP-RIBOSE] POLYMERASE"/>
    <property type="match status" value="1"/>
</dbReference>
<dbReference type="InterPro" id="IPR043472">
    <property type="entry name" value="Macro_dom-like"/>
</dbReference>
<evidence type="ECO:0000256" key="2">
    <source>
        <dbReference type="ARBA" id="ARBA00022676"/>
    </source>
</evidence>
<feature type="region of interest" description="Disordered" evidence="8">
    <location>
        <begin position="940"/>
        <end position="986"/>
    </location>
</feature>
<keyword evidence="2 7" id="KW-0328">Glycosyltransferase</keyword>
<dbReference type="SUPFAM" id="SSF52949">
    <property type="entry name" value="Macro domain-like"/>
    <property type="match status" value="3"/>
</dbReference>
<comment type="subcellular location">
    <subcellularLocation>
        <location evidence="1">Nucleus</location>
    </subcellularLocation>
</comment>
<dbReference type="EC" id="2.4.2.-" evidence="7"/>
<dbReference type="Pfam" id="PF23085">
    <property type="entry name" value="RRM_PARP14_3"/>
    <property type="match status" value="1"/>
</dbReference>
<evidence type="ECO:0000256" key="4">
    <source>
        <dbReference type="ARBA" id="ARBA00023027"/>
    </source>
</evidence>
<dbReference type="Proteomes" id="UP000694680">
    <property type="component" value="Chromosome 9"/>
</dbReference>
<dbReference type="InterPro" id="IPR057046">
    <property type="entry name" value="PARP14_KH_4"/>
</dbReference>
<keyword evidence="5" id="KW-0539">Nucleus</keyword>
<dbReference type="Pfam" id="PF23245">
    <property type="entry name" value="RRM_PARP14_2"/>
    <property type="match status" value="1"/>
</dbReference>
<evidence type="ECO:0000259" key="9">
    <source>
        <dbReference type="PROSITE" id="PS51059"/>
    </source>
</evidence>
<dbReference type="Pfam" id="PF01661">
    <property type="entry name" value="Macro"/>
    <property type="match status" value="3"/>
</dbReference>
<reference evidence="11" key="3">
    <citation type="submission" date="2025-09" db="UniProtKB">
        <authorList>
            <consortium name="Ensembl"/>
        </authorList>
    </citation>
    <scope>IDENTIFICATION</scope>
</reference>
<dbReference type="InterPro" id="IPR012317">
    <property type="entry name" value="Poly(ADP-ribose)pol_cat_dom"/>
</dbReference>
<dbReference type="InterPro" id="IPR057048">
    <property type="entry name" value="PARP14_KH_6"/>
</dbReference>
<comment type="similarity">
    <text evidence="6">Belongs to the ARTD/PARP family.</text>
</comment>
<dbReference type="Ensembl" id="ENSGWIT00000028515.1">
    <property type="protein sequence ID" value="ENSGWIP00000026116.1"/>
    <property type="gene ID" value="ENSGWIG00000013698.1"/>
</dbReference>
<dbReference type="GO" id="GO:0070212">
    <property type="term" value="P:protein poly-ADP-ribosylation"/>
    <property type="evidence" value="ECO:0007669"/>
    <property type="project" value="TreeGrafter"/>
</dbReference>
<dbReference type="Pfam" id="PF23252">
    <property type="entry name" value="KH_PARP14_5"/>
    <property type="match status" value="1"/>
</dbReference>
<dbReference type="SMART" id="SM00506">
    <property type="entry name" value="A1pp"/>
    <property type="match status" value="3"/>
</dbReference>
<dbReference type="Pfam" id="PF23222">
    <property type="entry name" value="RRM_PARP14_1"/>
    <property type="match status" value="1"/>
</dbReference>
<keyword evidence="4 7" id="KW-0520">NAD</keyword>
<evidence type="ECO:0000256" key="3">
    <source>
        <dbReference type="ARBA" id="ARBA00022679"/>
    </source>
</evidence>
<keyword evidence="12" id="KW-1185">Reference proteome</keyword>
<dbReference type="GO" id="GO:0010629">
    <property type="term" value="P:negative regulation of gene expression"/>
    <property type="evidence" value="ECO:0007669"/>
    <property type="project" value="TreeGrafter"/>
</dbReference>
<dbReference type="SUPFAM" id="SSF56399">
    <property type="entry name" value="ADP-ribosylation"/>
    <property type="match status" value="1"/>
</dbReference>
<evidence type="ECO:0000313" key="12">
    <source>
        <dbReference type="Proteomes" id="UP000694680"/>
    </source>
</evidence>
<feature type="domain" description="Macro" evidence="10">
    <location>
        <begin position="1006"/>
        <end position="1190"/>
    </location>
</feature>
<dbReference type="FunFam" id="3.90.228.10:FF:000008">
    <property type="entry name" value="Poly [ADP-ribose] polymerase"/>
    <property type="match status" value="1"/>
</dbReference>
<dbReference type="GO" id="GO:0003676">
    <property type="term" value="F:nucleic acid binding"/>
    <property type="evidence" value="ECO:0007669"/>
    <property type="project" value="InterPro"/>
</dbReference>
<dbReference type="InterPro" id="IPR002589">
    <property type="entry name" value="Macro_dom"/>
</dbReference>